<reference evidence="1 2" key="1">
    <citation type="submission" date="2023-03" db="EMBL/GenBank/DDBJ databases">
        <title>High-quality genome of Scylla paramamosain provides insights in environmental adaptation.</title>
        <authorList>
            <person name="Zhang L."/>
        </authorList>
    </citation>
    <scope>NUCLEOTIDE SEQUENCE [LARGE SCALE GENOMIC DNA]</scope>
    <source>
        <strain evidence="1">LZ_2023a</strain>
        <tissue evidence="1">Muscle</tissue>
    </source>
</reference>
<name>A0AAW0U7X7_SCYPA</name>
<evidence type="ECO:0000313" key="2">
    <source>
        <dbReference type="Proteomes" id="UP001487740"/>
    </source>
</evidence>
<gene>
    <name evidence="1" type="ORF">O3P69_006245</name>
</gene>
<dbReference type="EMBL" id="JARAKH010000018">
    <property type="protein sequence ID" value="KAK8395453.1"/>
    <property type="molecule type" value="Genomic_DNA"/>
</dbReference>
<evidence type="ECO:0000313" key="1">
    <source>
        <dbReference type="EMBL" id="KAK8395453.1"/>
    </source>
</evidence>
<dbReference type="AlphaFoldDB" id="A0AAW0U7X7"/>
<comment type="caution">
    <text evidence="1">The sequence shown here is derived from an EMBL/GenBank/DDBJ whole genome shotgun (WGS) entry which is preliminary data.</text>
</comment>
<protein>
    <submittedName>
        <fullName evidence="1">Uncharacterized protein</fullName>
    </submittedName>
</protein>
<accession>A0AAW0U7X7</accession>
<keyword evidence="2" id="KW-1185">Reference proteome</keyword>
<dbReference type="Proteomes" id="UP001487740">
    <property type="component" value="Unassembled WGS sequence"/>
</dbReference>
<proteinExistence type="predicted"/>
<sequence length="263" mass="29430">MKYSYMKGCCYTYNVTAVSYEAPHLNGVTSSADIDLEPGDHLRATASAWPPRGGERLAAGVSFILAQMYRSNLKAMMILPWLSLPFDSLEELIESSIICYIVPDTLLHKGIMCQKFEGIWHLGENVSRAATGWSPLTDRMRHGCTVYCGAPHSSPITEEEERELDTLAQTWMLSGFRRTAELRQERLLRQVLAEGGYLAAASPSVSPHFQPFLQPFPQSRPFSAQPVNWGHTQGWQWNPPGLRYPQLSPVTPLQAGPQLPPTW</sequence>
<organism evidence="1 2">
    <name type="scientific">Scylla paramamosain</name>
    <name type="common">Mud crab</name>
    <dbReference type="NCBI Taxonomy" id="85552"/>
    <lineage>
        <taxon>Eukaryota</taxon>
        <taxon>Metazoa</taxon>
        <taxon>Ecdysozoa</taxon>
        <taxon>Arthropoda</taxon>
        <taxon>Crustacea</taxon>
        <taxon>Multicrustacea</taxon>
        <taxon>Malacostraca</taxon>
        <taxon>Eumalacostraca</taxon>
        <taxon>Eucarida</taxon>
        <taxon>Decapoda</taxon>
        <taxon>Pleocyemata</taxon>
        <taxon>Brachyura</taxon>
        <taxon>Eubrachyura</taxon>
        <taxon>Portunoidea</taxon>
        <taxon>Portunidae</taxon>
        <taxon>Portuninae</taxon>
        <taxon>Scylla</taxon>
    </lineage>
</organism>